<gene>
    <name evidence="1" type="ORF">DEM34_01030</name>
</gene>
<dbReference type="Proteomes" id="UP000245474">
    <property type="component" value="Unassembled WGS sequence"/>
</dbReference>
<proteinExistence type="predicted"/>
<evidence type="ECO:0000313" key="2">
    <source>
        <dbReference type="Proteomes" id="UP000245474"/>
    </source>
</evidence>
<evidence type="ECO:0000313" key="1">
    <source>
        <dbReference type="EMBL" id="PWG65874.1"/>
    </source>
</evidence>
<organism evidence="1 2">
    <name type="scientific">Sediminicurvatus halobius</name>
    <dbReference type="NCBI Taxonomy" id="2182432"/>
    <lineage>
        <taxon>Bacteria</taxon>
        <taxon>Pseudomonadati</taxon>
        <taxon>Pseudomonadota</taxon>
        <taxon>Gammaproteobacteria</taxon>
        <taxon>Chromatiales</taxon>
        <taxon>Ectothiorhodospiraceae</taxon>
        <taxon>Sediminicurvatus</taxon>
    </lineage>
</organism>
<comment type="caution">
    <text evidence="1">The sequence shown here is derived from an EMBL/GenBank/DDBJ whole genome shotgun (WGS) entry which is preliminary data.</text>
</comment>
<dbReference type="EMBL" id="QFFI01000001">
    <property type="protein sequence ID" value="PWG65874.1"/>
    <property type="molecule type" value="Genomic_DNA"/>
</dbReference>
<name>A0A2U2NA34_9GAMM</name>
<dbReference type="RefSeq" id="WP_109675327.1">
    <property type="nucleotide sequence ID" value="NZ_CP086615.1"/>
</dbReference>
<dbReference type="OrthoDB" id="9951782at2"/>
<protein>
    <submittedName>
        <fullName evidence="1">Uncharacterized protein</fullName>
    </submittedName>
</protein>
<sequence length="96" mass="10484">MHASEVSSLLRRGATGHVEIRPAWDGCGSFVLWAEVRNSGQMHAGVLGHEDGSPLRFIDPLRAHAMALRCGFSDSYIRMRWPPAAGATRGTRAQRA</sequence>
<reference evidence="1 2" key="1">
    <citation type="submission" date="2018-05" db="EMBL/GenBank/DDBJ databases">
        <title>Spiribacter halobius sp. nov., a moderately halophilic bacterium isolated from marine solar saltern.</title>
        <authorList>
            <person name="Zheng W.-S."/>
            <person name="Lu D.-C."/>
            <person name="Du Z.-J."/>
        </authorList>
    </citation>
    <scope>NUCLEOTIDE SEQUENCE [LARGE SCALE GENOMIC DNA]</scope>
    <source>
        <strain evidence="1 2">E85</strain>
    </source>
</reference>
<accession>A0A2U2NA34</accession>
<dbReference type="AlphaFoldDB" id="A0A2U2NA34"/>
<keyword evidence="2" id="KW-1185">Reference proteome</keyword>